<name>A0AAN7RFB5_TRANT</name>
<comment type="caution">
    <text evidence="1">The sequence shown here is derived from an EMBL/GenBank/DDBJ whole genome shotgun (WGS) entry which is preliminary data.</text>
</comment>
<keyword evidence="2" id="KW-1185">Reference proteome</keyword>
<sequence>METLTEAVAFQLGRDKCYTRIRRSRGVSGEWVVCVEPPTRPPRGTVRTGESPRFSIYGLGLRRLRKTQLGADETDLEDSETECFGWVSREEEAYTRSPRPGQQFSRRKQIIKVEWMAYKWKIAQLAADLTHSSTGAIFKKWCSIF</sequence>
<dbReference type="Proteomes" id="UP001346149">
    <property type="component" value="Unassembled WGS sequence"/>
</dbReference>
<gene>
    <name evidence="1" type="ORF">SAY86_020982</name>
</gene>
<accession>A0AAN7RFB5</accession>
<evidence type="ECO:0000313" key="1">
    <source>
        <dbReference type="EMBL" id="KAK4800495.1"/>
    </source>
</evidence>
<dbReference type="AlphaFoldDB" id="A0AAN7RFB5"/>
<evidence type="ECO:0000313" key="2">
    <source>
        <dbReference type="Proteomes" id="UP001346149"/>
    </source>
</evidence>
<reference evidence="1 2" key="1">
    <citation type="journal article" date="2023" name="Hortic Res">
        <title>Pangenome of water caltrop reveals structural variations and asymmetric subgenome divergence after allopolyploidization.</title>
        <authorList>
            <person name="Zhang X."/>
            <person name="Chen Y."/>
            <person name="Wang L."/>
            <person name="Yuan Y."/>
            <person name="Fang M."/>
            <person name="Shi L."/>
            <person name="Lu R."/>
            <person name="Comes H.P."/>
            <person name="Ma Y."/>
            <person name="Chen Y."/>
            <person name="Huang G."/>
            <person name="Zhou Y."/>
            <person name="Zheng Z."/>
            <person name="Qiu Y."/>
        </authorList>
    </citation>
    <scope>NUCLEOTIDE SEQUENCE [LARGE SCALE GENOMIC DNA]</scope>
    <source>
        <strain evidence="1">F231</strain>
    </source>
</reference>
<dbReference type="EMBL" id="JAXQNO010000003">
    <property type="protein sequence ID" value="KAK4800495.1"/>
    <property type="molecule type" value="Genomic_DNA"/>
</dbReference>
<protein>
    <submittedName>
        <fullName evidence="1">Uncharacterized protein</fullName>
    </submittedName>
</protein>
<organism evidence="1 2">
    <name type="scientific">Trapa natans</name>
    <name type="common">Water chestnut</name>
    <dbReference type="NCBI Taxonomy" id="22666"/>
    <lineage>
        <taxon>Eukaryota</taxon>
        <taxon>Viridiplantae</taxon>
        <taxon>Streptophyta</taxon>
        <taxon>Embryophyta</taxon>
        <taxon>Tracheophyta</taxon>
        <taxon>Spermatophyta</taxon>
        <taxon>Magnoliopsida</taxon>
        <taxon>eudicotyledons</taxon>
        <taxon>Gunneridae</taxon>
        <taxon>Pentapetalae</taxon>
        <taxon>rosids</taxon>
        <taxon>malvids</taxon>
        <taxon>Myrtales</taxon>
        <taxon>Lythraceae</taxon>
        <taxon>Trapa</taxon>
    </lineage>
</organism>
<proteinExistence type="predicted"/>